<protein>
    <submittedName>
        <fullName evidence="1">Uncharacterized protein</fullName>
    </submittedName>
</protein>
<reference evidence="1" key="2">
    <citation type="journal article" date="2021" name="Microbiome">
        <title>Successional dynamics and alternative stable states in a saline activated sludge microbial community over 9 years.</title>
        <authorList>
            <person name="Wang Y."/>
            <person name="Ye J."/>
            <person name="Ju F."/>
            <person name="Liu L."/>
            <person name="Boyd J.A."/>
            <person name="Deng Y."/>
            <person name="Parks D.H."/>
            <person name="Jiang X."/>
            <person name="Yin X."/>
            <person name="Woodcroft B.J."/>
            <person name="Tyson G.W."/>
            <person name="Hugenholtz P."/>
            <person name="Polz M.F."/>
            <person name="Zhang T."/>
        </authorList>
    </citation>
    <scope>NUCLEOTIDE SEQUENCE</scope>
    <source>
        <strain evidence="1">HKST-UBA09</strain>
    </source>
</reference>
<proteinExistence type="predicted"/>
<dbReference type="AlphaFoldDB" id="A0A955RLG1"/>
<accession>A0A955RLG1</accession>
<organism evidence="1 2">
    <name type="scientific">Candidatus Dojkabacteria bacterium</name>
    <dbReference type="NCBI Taxonomy" id="2099670"/>
    <lineage>
        <taxon>Bacteria</taxon>
        <taxon>Candidatus Dojkabacteria</taxon>
    </lineage>
</organism>
<sequence length="85" mass="9760">MNQKLAEKLKERNLKMAPVDQETSEIIKRISKITNEQPSQIMKEAVSMLAQALGRQVILREKDSNWDLVIEGYSNLKKLYNGKAD</sequence>
<name>A0A955RLG1_9BACT</name>
<gene>
    <name evidence="1" type="ORF">KC669_03255</name>
</gene>
<evidence type="ECO:0000313" key="1">
    <source>
        <dbReference type="EMBL" id="MCA9387026.1"/>
    </source>
</evidence>
<comment type="caution">
    <text evidence="1">The sequence shown here is derived from an EMBL/GenBank/DDBJ whole genome shotgun (WGS) entry which is preliminary data.</text>
</comment>
<reference evidence="1" key="1">
    <citation type="submission" date="2020-04" db="EMBL/GenBank/DDBJ databases">
        <authorList>
            <person name="Zhang T."/>
        </authorList>
    </citation>
    <scope>NUCLEOTIDE SEQUENCE</scope>
    <source>
        <strain evidence="1">HKST-UBA09</strain>
    </source>
</reference>
<dbReference type="EMBL" id="JAGQLF010000037">
    <property type="protein sequence ID" value="MCA9387026.1"/>
    <property type="molecule type" value="Genomic_DNA"/>
</dbReference>
<dbReference type="Proteomes" id="UP000714915">
    <property type="component" value="Unassembled WGS sequence"/>
</dbReference>
<evidence type="ECO:0000313" key="2">
    <source>
        <dbReference type="Proteomes" id="UP000714915"/>
    </source>
</evidence>